<sequence length="133" mass="14761">MSQAISASVFAPEVVNANVKFPVYLGISREYDIEWNHDITVATHYVPRGPLRDEYAMRFGMFGSGLASYFFGVVAMEDGFKDCCEGAGGRFGDGESSLWVNPWQHMALVDRILEDAHKITAGVMSLQRRTFGS</sequence>
<dbReference type="EMBL" id="JAPZBU010000005">
    <property type="protein sequence ID" value="KAJ5404292.1"/>
    <property type="molecule type" value="Genomic_DNA"/>
</dbReference>
<proteinExistence type="predicted"/>
<name>A0A9X0BC64_9EURO</name>
<dbReference type="AlphaFoldDB" id="A0A9X0BC64"/>
<reference evidence="1" key="2">
    <citation type="journal article" date="2023" name="IMA Fungus">
        <title>Comparative genomic study of the Penicillium genus elucidates a diverse pangenome and 15 lateral gene transfer events.</title>
        <authorList>
            <person name="Petersen C."/>
            <person name="Sorensen T."/>
            <person name="Nielsen M.R."/>
            <person name="Sondergaard T.E."/>
            <person name="Sorensen J.L."/>
            <person name="Fitzpatrick D.A."/>
            <person name="Frisvad J.C."/>
            <person name="Nielsen K.L."/>
        </authorList>
    </citation>
    <scope>NUCLEOTIDE SEQUENCE</scope>
    <source>
        <strain evidence="1">IBT 29677</strain>
    </source>
</reference>
<dbReference type="RefSeq" id="XP_056491534.1">
    <property type="nucleotide sequence ID" value="XM_056628800.1"/>
</dbReference>
<organism evidence="1 2">
    <name type="scientific">Penicillium cosmopolitanum</name>
    <dbReference type="NCBI Taxonomy" id="1131564"/>
    <lineage>
        <taxon>Eukaryota</taxon>
        <taxon>Fungi</taxon>
        <taxon>Dikarya</taxon>
        <taxon>Ascomycota</taxon>
        <taxon>Pezizomycotina</taxon>
        <taxon>Eurotiomycetes</taxon>
        <taxon>Eurotiomycetidae</taxon>
        <taxon>Eurotiales</taxon>
        <taxon>Aspergillaceae</taxon>
        <taxon>Penicillium</taxon>
    </lineage>
</organism>
<gene>
    <name evidence="1" type="ORF">N7509_004163</name>
</gene>
<keyword evidence="2" id="KW-1185">Reference proteome</keyword>
<protein>
    <submittedName>
        <fullName evidence="1">Uncharacterized protein</fullName>
    </submittedName>
</protein>
<reference evidence="1" key="1">
    <citation type="submission" date="2022-12" db="EMBL/GenBank/DDBJ databases">
        <authorList>
            <person name="Petersen C."/>
        </authorList>
    </citation>
    <scope>NUCLEOTIDE SEQUENCE</scope>
    <source>
        <strain evidence="1">IBT 29677</strain>
    </source>
</reference>
<accession>A0A9X0BC64</accession>
<comment type="caution">
    <text evidence="1">The sequence shown here is derived from an EMBL/GenBank/DDBJ whole genome shotgun (WGS) entry which is preliminary data.</text>
</comment>
<evidence type="ECO:0000313" key="1">
    <source>
        <dbReference type="EMBL" id="KAJ5404292.1"/>
    </source>
</evidence>
<dbReference type="GeneID" id="81367780"/>
<evidence type="ECO:0000313" key="2">
    <source>
        <dbReference type="Proteomes" id="UP001147747"/>
    </source>
</evidence>
<dbReference type="Proteomes" id="UP001147747">
    <property type="component" value="Unassembled WGS sequence"/>
</dbReference>